<name>A0A409WUB6_9AGAR</name>
<feature type="compositionally biased region" description="Basic and acidic residues" evidence="1">
    <location>
        <begin position="54"/>
        <end position="63"/>
    </location>
</feature>
<dbReference type="AlphaFoldDB" id="A0A409WUB6"/>
<organism evidence="2 3">
    <name type="scientific">Gymnopilus dilepis</name>
    <dbReference type="NCBI Taxonomy" id="231916"/>
    <lineage>
        <taxon>Eukaryota</taxon>
        <taxon>Fungi</taxon>
        <taxon>Dikarya</taxon>
        <taxon>Basidiomycota</taxon>
        <taxon>Agaricomycotina</taxon>
        <taxon>Agaricomycetes</taxon>
        <taxon>Agaricomycetidae</taxon>
        <taxon>Agaricales</taxon>
        <taxon>Agaricineae</taxon>
        <taxon>Hymenogastraceae</taxon>
        <taxon>Gymnopilus</taxon>
    </lineage>
</organism>
<feature type="region of interest" description="Disordered" evidence="1">
    <location>
        <begin position="1"/>
        <end position="66"/>
    </location>
</feature>
<keyword evidence="3" id="KW-1185">Reference proteome</keyword>
<evidence type="ECO:0000313" key="3">
    <source>
        <dbReference type="Proteomes" id="UP000284706"/>
    </source>
</evidence>
<protein>
    <submittedName>
        <fullName evidence="2">Uncharacterized protein</fullName>
    </submittedName>
</protein>
<reference evidence="2 3" key="1">
    <citation type="journal article" date="2018" name="Evol. Lett.">
        <title>Horizontal gene cluster transfer increased hallucinogenic mushroom diversity.</title>
        <authorList>
            <person name="Reynolds H.T."/>
            <person name="Vijayakumar V."/>
            <person name="Gluck-Thaler E."/>
            <person name="Korotkin H.B."/>
            <person name="Matheny P.B."/>
            <person name="Slot J.C."/>
        </authorList>
    </citation>
    <scope>NUCLEOTIDE SEQUENCE [LARGE SCALE GENOMIC DNA]</scope>
    <source>
        <strain evidence="2 3">SRW20</strain>
    </source>
</reference>
<dbReference type="InParanoid" id="A0A409WUB6"/>
<dbReference type="Proteomes" id="UP000284706">
    <property type="component" value="Unassembled WGS sequence"/>
</dbReference>
<dbReference type="EMBL" id="NHYE01004794">
    <property type="protein sequence ID" value="PPQ82092.1"/>
    <property type="molecule type" value="Genomic_DNA"/>
</dbReference>
<sequence length="109" mass="11779">MHPPTLYRPQLPRPINDRSEVTHSSSHRRRSKGFEALVWMNAPKGKGLLPDSAKQQDVKEDVPSRPSCATYMTSASSGFSSFFDVSSNRTVVASGGQASAPTNSEQDAG</sequence>
<evidence type="ECO:0000256" key="1">
    <source>
        <dbReference type="SAM" id="MobiDB-lite"/>
    </source>
</evidence>
<accession>A0A409WUB6</accession>
<proteinExistence type="predicted"/>
<evidence type="ECO:0000313" key="2">
    <source>
        <dbReference type="EMBL" id="PPQ82092.1"/>
    </source>
</evidence>
<gene>
    <name evidence="2" type="ORF">CVT26_011793</name>
</gene>
<comment type="caution">
    <text evidence="2">The sequence shown here is derived from an EMBL/GenBank/DDBJ whole genome shotgun (WGS) entry which is preliminary data.</text>
</comment>